<evidence type="ECO:0000313" key="2">
    <source>
        <dbReference type="Proteomes" id="UP000004621"/>
    </source>
</evidence>
<name>A0A9W5INX5_NEISU</name>
<protein>
    <submittedName>
        <fullName evidence="1">Uncharacterized protein</fullName>
    </submittedName>
</protein>
<gene>
    <name evidence="1" type="ORF">NEISUBOT_05616</name>
</gene>
<sequence>MAVGRLNAGAFDNAVEAVFVKLRIQAARQLNRTERGSGKVSMDTGKLVAQEGVVKAAVVGNNHCTLQQRQQIACNIGKDRRVFYRFIMNSGQPGNKFGNAAARIDQLLVM</sequence>
<reference evidence="1 2" key="1">
    <citation type="submission" date="2010-01" db="EMBL/GenBank/DDBJ databases">
        <authorList>
            <person name="Weinstock G."/>
            <person name="Sodergren E."/>
            <person name="Clifton S."/>
            <person name="Fulton L."/>
            <person name="Fulton B."/>
            <person name="Courtney L."/>
            <person name="Fronick C."/>
            <person name="Harrison M."/>
            <person name="Strong C."/>
            <person name="Farmer C."/>
            <person name="Delahaunty K."/>
            <person name="Markovic C."/>
            <person name="Hall O."/>
            <person name="Minx P."/>
            <person name="Tomlinson C."/>
            <person name="Mitreva M."/>
            <person name="Nelson J."/>
            <person name="Hou S."/>
            <person name="Wollam A."/>
            <person name="Pepin K.H."/>
            <person name="Johnson M."/>
            <person name="Bhonagiri V."/>
            <person name="Nash W.E."/>
            <person name="Warren W."/>
            <person name="Chinwalla A."/>
            <person name="Mardis E.R."/>
            <person name="Wilson R.K."/>
        </authorList>
    </citation>
    <scope>NUCLEOTIDE SEQUENCE [LARGE SCALE GENOMIC DNA]</scope>
    <source>
        <strain evidence="1 2">NJ9703</strain>
    </source>
</reference>
<dbReference type="Proteomes" id="UP000004621">
    <property type="component" value="Unassembled WGS sequence"/>
</dbReference>
<dbReference type="AlphaFoldDB" id="A0A9W5INX5"/>
<dbReference type="EMBL" id="ACEO02000020">
    <property type="protein sequence ID" value="EFC50968.1"/>
    <property type="molecule type" value="Genomic_DNA"/>
</dbReference>
<accession>A0A9W5INX5</accession>
<proteinExistence type="predicted"/>
<organism evidence="1 2">
    <name type="scientific">Neisseria subflava NJ9703</name>
    <dbReference type="NCBI Taxonomy" id="546268"/>
    <lineage>
        <taxon>Bacteria</taxon>
        <taxon>Pseudomonadati</taxon>
        <taxon>Pseudomonadota</taxon>
        <taxon>Betaproteobacteria</taxon>
        <taxon>Neisseriales</taxon>
        <taxon>Neisseriaceae</taxon>
        <taxon>Neisseria</taxon>
    </lineage>
</organism>
<evidence type="ECO:0000313" key="1">
    <source>
        <dbReference type="EMBL" id="EFC50968.1"/>
    </source>
</evidence>
<comment type="caution">
    <text evidence="1">The sequence shown here is derived from an EMBL/GenBank/DDBJ whole genome shotgun (WGS) entry which is preliminary data.</text>
</comment>